<dbReference type="PROSITE" id="PS51221">
    <property type="entry name" value="TTL"/>
    <property type="match status" value="1"/>
</dbReference>
<dbReference type="PANTHER" id="PTHR12241:SF147">
    <property type="entry name" value="TUBULIN POLYGLUTAMYLASE TTLL7"/>
    <property type="match status" value="1"/>
</dbReference>
<dbReference type="GO" id="GO:0070740">
    <property type="term" value="F:tubulin-glutamic acid ligase activity"/>
    <property type="evidence" value="ECO:0007669"/>
    <property type="project" value="TreeGrafter"/>
</dbReference>
<dbReference type="GO" id="GO:0008270">
    <property type="term" value="F:zinc ion binding"/>
    <property type="evidence" value="ECO:0007669"/>
    <property type="project" value="UniProtKB-KW"/>
</dbReference>
<keyword evidence="7" id="KW-1185">Reference proteome</keyword>
<keyword evidence="4" id="KW-0863">Zinc-finger</keyword>
<dbReference type="EMBL" id="JAOPGA020001428">
    <property type="protein sequence ID" value="KAL0488283.1"/>
    <property type="molecule type" value="Genomic_DNA"/>
</dbReference>
<proteinExistence type="predicted"/>
<evidence type="ECO:0000313" key="6">
    <source>
        <dbReference type="EMBL" id="KAL0488283.1"/>
    </source>
</evidence>
<sequence length="416" mass="48249">MKFKQVEPRHAQPVKCRYIVQNIPCPFAEECRYDHTIDDPVVFTDDTLTYYLDPRTQEQQPFTVLRRTLEENHFVIRKLSRAQLAKIHTTLHWTTCYPNYPISTKSVVNHFPNSHQLTHKNLLSENLSTDFNYLPKSFVFPKQYNEFKNFDENGFLWIMKPNAKGGGENVRVLTREQVLDDYKIQHDTTCSLPANDVKLKKTVVCQYIDKPLLLNNKKVDMRLYVLLKNNCIFLFDDGIVRSASESYSNHLSTLNNPFIHITNNSINNKKMRDNKIGVGDVNNCHGYYGNKSFKLLSSEICFKYDKLYDLVRGAVNKTIFSDKFAHHESKLGHSYAKVKEKCFELLGFDVLFDEDLRPYLLEVNGMPDLDGMSRNGSVVIGVDFDIKAKMLSQCFNIVFCKEGLEHLVQGSWIKLQ</sequence>
<evidence type="ECO:0000256" key="1">
    <source>
        <dbReference type="ARBA" id="ARBA00022598"/>
    </source>
</evidence>
<dbReference type="GO" id="GO:0015631">
    <property type="term" value="F:tubulin binding"/>
    <property type="evidence" value="ECO:0007669"/>
    <property type="project" value="TreeGrafter"/>
</dbReference>
<reference evidence="6 7" key="1">
    <citation type="submission" date="2024-03" db="EMBL/GenBank/DDBJ databases">
        <title>The Acrasis kona genome and developmental transcriptomes reveal deep origins of eukaryotic multicellular pathways.</title>
        <authorList>
            <person name="Sheikh S."/>
            <person name="Fu C.-J."/>
            <person name="Brown M.W."/>
            <person name="Baldauf S.L."/>
        </authorList>
    </citation>
    <scope>NUCLEOTIDE SEQUENCE [LARGE SCALE GENOMIC DNA]</scope>
    <source>
        <strain evidence="6 7">ATCC MYA-3509</strain>
    </source>
</reference>
<dbReference type="InterPro" id="IPR000571">
    <property type="entry name" value="Znf_CCCH"/>
</dbReference>
<dbReference type="SUPFAM" id="SSF56059">
    <property type="entry name" value="Glutathione synthetase ATP-binding domain-like"/>
    <property type="match status" value="1"/>
</dbReference>
<dbReference type="GO" id="GO:0005524">
    <property type="term" value="F:ATP binding"/>
    <property type="evidence" value="ECO:0007669"/>
    <property type="project" value="UniProtKB-KW"/>
</dbReference>
<dbReference type="PANTHER" id="PTHR12241">
    <property type="entry name" value="TUBULIN POLYGLUTAMYLASE"/>
    <property type="match status" value="1"/>
</dbReference>
<evidence type="ECO:0000256" key="3">
    <source>
        <dbReference type="ARBA" id="ARBA00022840"/>
    </source>
</evidence>
<dbReference type="InterPro" id="IPR004344">
    <property type="entry name" value="TTL/TTLL_fam"/>
</dbReference>
<keyword evidence="1" id="KW-0436">Ligase</keyword>
<gene>
    <name evidence="6" type="ORF">AKO1_015487</name>
</gene>
<dbReference type="GO" id="GO:0036064">
    <property type="term" value="C:ciliary basal body"/>
    <property type="evidence" value="ECO:0007669"/>
    <property type="project" value="TreeGrafter"/>
</dbReference>
<name>A0AAW2ZEN8_9EUKA</name>
<keyword evidence="4" id="KW-0479">Metal-binding</keyword>
<dbReference type="Pfam" id="PF03133">
    <property type="entry name" value="TTL"/>
    <property type="match status" value="1"/>
</dbReference>
<keyword evidence="3" id="KW-0067">ATP-binding</keyword>
<keyword evidence="4" id="KW-0862">Zinc</keyword>
<evidence type="ECO:0000313" key="7">
    <source>
        <dbReference type="Proteomes" id="UP001431209"/>
    </source>
</evidence>
<evidence type="ECO:0000256" key="4">
    <source>
        <dbReference type="PROSITE-ProRule" id="PRU00723"/>
    </source>
</evidence>
<dbReference type="AlphaFoldDB" id="A0AAW2ZEN8"/>
<dbReference type="GO" id="GO:0000226">
    <property type="term" value="P:microtubule cytoskeleton organization"/>
    <property type="evidence" value="ECO:0007669"/>
    <property type="project" value="TreeGrafter"/>
</dbReference>
<dbReference type="Gene3D" id="3.30.470.20">
    <property type="entry name" value="ATP-grasp fold, B domain"/>
    <property type="match status" value="1"/>
</dbReference>
<accession>A0AAW2ZEN8</accession>
<organism evidence="6 7">
    <name type="scientific">Acrasis kona</name>
    <dbReference type="NCBI Taxonomy" id="1008807"/>
    <lineage>
        <taxon>Eukaryota</taxon>
        <taxon>Discoba</taxon>
        <taxon>Heterolobosea</taxon>
        <taxon>Tetramitia</taxon>
        <taxon>Eutetramitia</taxon>
        <taxon>Acrasidae</taxon>
        <taxon>Acrasis</taxon>
    </lineage>
</organism>
<keyword evidence="2" id="KW-0547">Nucleotide-binding</keyword>
<dbReference type="PROSITE" id="PS50103">
    <property type="entry name" value="ZF_C3H1"/>
    <property type="match status" value="1"/>
</dbReference>
<comment type="caution">
    <text evidence="6">The sequence shown here is derived from an EMBL/GenBank/DDBJ whole genome shotgun (WGS) entry which is preliminary data.</text>
</comment>
<evidence type="ECO:0000256" key="2">
    <source>
        <dbReference type="ARBA" id="ARBA00022741"/>
    </source>
</evidence>
<feature type="domain" description="C3H1-type" evidence="5">
    <location>
        <begin position="11"/>
        <end position="38"/>
    </location>
</feature>
<evidence type="ECO:0000259" key="5">
    <source>
        <dbReference type="PROSITE" id="PS50103"/>
    </source>
</evidence>
<dbReference type="Proteomes" id="UP001431209">
    <property type="component" value="Unassembled WGS sequence"/>
</dbReference>
<protein>
    <submittedName>
        <fullName evidence="6">Tubulin polyglutamylase</fullName>
    </submittedName>
</protein>
<feature type="zinc finger region" description="C3H1-type" evidence="4">
    <location>
        <begin position="11"/>
        <end position="38"/>
    </location>
</feature>